<feature type="region of interest" description="Disordered" evidence="1">
    <location>
        <begin position="393"/>
        <end position="416"/>
    </location>
</feature>
<feature type="region of interest" description="Disordered" evidence="1">
    <location>
        <begin position="161"/>
        <end position="362"/>
    </location>
</feature>
<dbReference type="OrthoDB" id="5876637at2759"/>
<gene>
    <name evidence="2" type="ORF">DFA_01343</name>
</gene>
<dbReference type="KEGG" id="dfa:DFA_01343"/>
<feature type="compositionally biased region" description="Basic and acidic residues" evidence="1">
    <location>
        <begin position="406"/>
        <end position="416"/>
    </location>
</feature>
<sequence>MTIGANRKLKQCDPYCKRKVVDEKEKRKDKPFKLKNDEKVPRSLRMVMQASQLVKEIDEKKQKREELYQENKEKNLQQNNGVSAKQIKKQEIKAKKQNPQDQDDKRQVDKKKQQKTEKKNQKVAKSVAGLDTSVAEAKKQSVEEMTDFSKQQEQLAHILGFMPNPEDKGENTSKLNSIKDVSNKKADIQLDTKRRPGENQEQYFQRMRNQINEKEKKMTNRYAKNKENSKLKKLKKTLKKKGLRLVDDSNNINHDEDDDEDEDGKDGKEGSVEKKEMGELDKKRKQQQLKHKNSKKDFNELQDNIKFGEQVDRPPTLPVVKDLSKRKAANETQSSKRKYLWQDEGEKKQEEETEEDLEEKRLQQQREVVKKQKLELLRGQVMQNYKQNKLVKKQRNAINLAQSENPKSREPRSFYL</sequence>
<evidence type="ECO:0000256" key="1">
    <source>
        <dbReference type="SAM" id="MobiDB-lite"/>
    </source>
</evidence>
<keyword evidence="3" id="KW-1185">Reference proteome</keyword>
<accession>F4PS74</accession>
<dbReference type="RefSeq" id="XP_004359307.1">
    <property type="nucleotide sequence ID" value="XM_004359250.1"/>
</dbReference>
<evidence type="ECO:0000313" key="3">
    <source>
        <dbReference type="Proteomes" id="UP000007797"/>
    </source>
</evidence>
<feature type="compositionally biased region" description="Polar residues" evidence="1">
    <location>
        <begin position="199"/>
        <end position="210"/>
    </location>
</feature>
<feature type="compositionally biased region" description="Basic residues" evidence="1">
    <location>
        <begin position="231"/>
        <end position="243"/>
    </location>
</feature>
<organism evidence="2 3">
    <name type="scientific">Cavenderia fasciculata</name>
    <name type="common">Slime mold</name>
    <name type="synonym">Dictyostelium fasciculatum</name>
    <dbReference type="NCBI Taxonomy" id="261658"/>
    <lineage>
        <taxon>Eukaryota</taxon>
        <taxon>Amoebozoa</taxon>
        <taxon>Evosea</taxon>
        <taxon>Eumycetozoa</taxon>
        <taxon>Dictyostelia</taxon>
        <taxon>Acytosteliales</taxon>
        <taxon>Cavenderiaceae</taxon>
        <taxon>Cavenderia</taxon>
    </lineage>
</organism>
<feature type="compositionally biased region" description="Basic and acidic residues" evidence="1">
    <location>
        <begin position="181"/>
        <end position="198"/>
    </location>
</feature>
<dbReference type="AlphaFoldDB" id="F4PS74"/>
<evidence type="ECO:0000313" key="2">
    <source>
        <dbReference type="EMBL" id="EGG21457.1"/>
    </source>
</evidence>
<dbReference type="EMBL" id="GL883010">
    <property type="protein sequence ID" value="EGG21457.1"/>
    <property type="molecule type" value="Genomic_DNA"/>
</dbReference>
<protein>
    <submittedName>
        <fullName evidence="2">Uncharacterized protein</fullName>
    </submittedName>
</protein>
<feature type="compositionally biased region" description="Polar residues" evidence="1">
    <location>
        <begin position="396"/>
        <end position="405"/>
    </location>
</feature>
<feature type="compositionally biased region" description="Basic and acidic residues" evidence="1">
    <location>
        <begin position="102"/>
        <end position="120"/>
    </location>
</feature>
<dbReference type="Proteomes" id="UP000007797">
    <property type="component" value="Unassembled WGS sequence"/>
</dbReference>
<proteinExistence type="predicted"/>
<feature type="compositionally biased region" description="Basic and acidic residues" evidence="1">
    <location>
        <begin position="265"/>
        <end position="282"/>
    </location>
</feature>
<feature type="compositionally biased region" description="Basic and acidic residues" evidence="1">
    <location>
        <begin position="211"/>
        <end position="230"/>
    </location>
</feature>
<feature type="region of interest" description="Disordered" evidence="1">
    <location>
        <begin position="69"/>
        <end position="133"/>
    </location>
</feature>
<feature type="region of interest" description="Disordered" evidence="1">
    <location>
        <begin position="23"/>
        <end position="43"/>
    </location>
</feature>
<feature type="compositionally biased region" description="Acidic residues" evidence="1">
    <location>
        <begin position="255"/>
        <end position="264"/>
    </location>
</feature>
<feature type="compositionally biased region" description="Basic and acidic residues" evidence="1">
    <location>
        <begin position="23"/>
        <end position="41"/>
    </location>
</feature>
<dbReference type="OMA" id="DPYCTRK"/>
<reference evidence="3" key="1">
    <citation type="journal article" date="2011" name="Genome Res.">
        <title>Phylogeny-wide analysis of social amoeba genomes highlights ancient origins for complex intercellular communication.</title>
        <authorList>
            <person name="Heidel A.J."/>
            <person name="Lawal H.M."/>
            <person name="Felder M."/>
            <person name="Schilde C."/>
            <person name="Helps N.R."/>
            <person name="Tunggal B."/>
            <person name="Rivero F."/>
            <person name="John U."/>
            <person name="Schleicher M."/>
            <person name="Eichinger L."/>
            <person name="Platzer M."/>
            <person name="Noegel A.A."/>
            <person name="Schaap P."/>
            <person name="Gloeckner G."/>
        </authorList>
    </citation>
    <scope>NUCLEOTIDE SEQUENCE [LARGE SCALE GENOMIC DNA]</scope>
    <source>
        <strain evidence="3">SH3</strain>
    </source>
</reference>
<name>F4PS74_CACFS</name>
<feature type="compositionally biased region" description="Basic and acidic residues" evidence="1">
    <location>
        <begin position="340"/>
        <end position="350"/>
    </location>
</feature>
<feature type="compositionally biased region" description="Basic residues" evidence="1">
    <location>
        <begin position="283"/>
        <end position="294"/>
    </location>
</feature>
<dbReference type="GeneID" id="14872784"/>